<comment type="caution">
    <text evidence="3">The sequence shown here is derived from an EMBL/GenBank/DDBJ whole genome shotgun (WGS) entry which is preliminary data.</text>
</comment>
<dbReference type="Gene3D" id="2.40.10.10">
    <property type="entry name" value="Trypsin-like serine proteases"/>
    <property type="match status" value="2"/>
</dbReference>
<sequence>MHDARFPLSPSLLALSMCAALTACGGEVDSSIEIDPADLAPPDEATFAGQHPAARDAMPEPLARSRDSDGSDDPELQAFLAAAPGVLAWEPVRGDEAPDAALSRIAASHDDAEAEFRYVGMVTARGHYLVEIEGAAMDDVLAHVEMIAEAGTTHPSGDAQVPADYAAEDEFRGWSNGADSRQRKTGTNIPAMLGQVNFGCTGALIGRRLVRTAAHCIVGHTTNGNGSIPSSINFSYRRDAGTTPVSVWTNSFYYGGAYIPNDCAQSTTADYSFGYRNNFDACTWSDWAILILPSNWNGNVWHSWFGYKGLVGNDIDMELRNGGYPACERWNSATMQWEDYPEAPANCVDNAYYEDSSWPCEVSAWTNGTSKFRTGCDSSPGHSGGPVWQENTAYLIGHVQWQDCSTCPSGSTNREAPNHILGHDSWLFNFQNQLRSQFP</sequence>
<dbReference type="EMBL" id="ABCS01000014">
    <property type="protein sequence ID" value="EDM80070.1"/>
    <property type="molecule type" value="Genomic_DNA"/>
</dbReference>
<dbReference type="PROSITE" id="PS51257">
    <property type="entry name" value="PROKAR_LIPOPROTEIN"/>
    <property type="match status" value="1"/>
</dbReference>
<gene>
    <name evidence="3" type="ORF">PPSIR1_20624</name>
</gene>
<dbReference type="InterPro" id="IPR043504">
    <property type="entry name" value="Peptidase_S1_PA_chymotrypsin"/>
</dbReference>
<accession>A6G2A1</accession>
<organism evidence="3 4">
    <name type="scientific">Plesiocystis pacifica SIR-1</name>
    <dbReference type="NCBI Taxonomy" id="391625"/>
    <lineage>
        <taxon>Bacteria</taxon>
        <taxon>Pseudomonadati</taxon>
        <taxon>Myxococcota</taxon>
        <taxon>Polyangia</taxon>
        <taxon>Nannocystales</taxon>
        <taxon>Nannocystaceae</taxon>
        <taxon>Plesiocystis</taxon>
    </lineage>
</organism>
<keyword evidence="4" id="KW-1185">Reference proteome</keyword>
<dbReference type="STRING" id="391625.PPSIR1_20624"/>
<feature type="compositionally biased region" description="Basic and acidic residues" evidence="1">
    <location>
        <begin position="53"/>
        <end position="69"/>
    </location>
</feature>
<name>A6G2A1_9BACT</name>
<evidence type="ECO:0000313" key="3">
    <source>
        <dbReference type="EMBL" id="EDM80070.1"/>
    </source>
</evidence>
<evidence type="ECO:0000256" key="2">
    <source>
        <dbReference type="SAM" id="SignalP"/>
    </source>
</evidence>
<feature type="region of interest" description="Disordered" evidence="1">
    <location>
        <begin position="34"/>
        <end position="74"/>
    </location>
</feature>
<feature type="chain" id="PRO_5002693571" evidence="2">
    <location>
        <begin position="26"/>
        <end position="439"/>
    </location>
</feature>
<keyword evidence="3" id="KW-0449">Lipoprotein</keyword>
<dbReference type="eggNOG" id="COG3591">
    <property type="taxonomic scope" value="Bacteria"/>
</dbReference>
<protein>
    <submittedName>
        <fullName evidence="3">Putative lipoprotein</fullName>
    </submittedName>
</protein>
<evidence type="ECO:0000313" key="4">
    <source>
        <dbReference type="Proteomes" id="UP000005801"/>
    </source>
</evidence>
<dbReference type="SUPFAM" id="SSF50494">
    <property type="entry name" value="Trypsin-like serine proteases"/>
    <property type="match status" value="1"/>
</dbReference>
<dbReference type="AlphaFoldDB" id="A6G2A1"/>
<dbReference type="RefSeq" id="WP_006970850.1">
    <property type="nucleotide sequence ID" value="NZ_ABCS01000014.1"/>
</dbReference>
<reference evidence="3 4" key="1">
    <citation type="submission" date="2007-06" db="EMBL/GenBank/DDBJ databases">
        <authorList>
            <person name="Shimkets L."/>
            <person name="Ferriera S."/>
            <person name="Johnson J."/>
            <person name="Kravitz S."/>
            <person name="Beeson K."/>
            <person name="Sutton G."/>
            <person name="Rogers Y.-H."/>
            <person name="Friedman R."/>
            <person name="Frazier M."/>
            <person name="Venter J.C."/>
        </authorList>
    </citation>
    <scope>NUCLEOTIDE SEQUENCE [LARGE SCALE GENOMIC DNA]</scope>
    <source>
        <strain evidence="3 4">SIR-1</strain>
    </source>
</reference>
<feature type="signal peptide" evidence="2">
    <location>
        <begin position="1"/>
        <end position="25"/>
    </location>
</feature>
<dbReference type="InterPro" id="IPR009003">
    <property type="entry name" value="Peptidase_S1_PA"/>
</dbReference>
<dbReference type="OrthoDB" id="5526823at2"/>
<proteinExistence type="predicted"/>
<dbReference type="Proteomes" id="UP000005801">
    <property type="component" value="Unassembled WGS sequence"/>
</dbReference>
<evidence type="ECO:0000256" key="1">
    <source>
        <dbReference type="SAM" id="MobiDB-lite"/>
    </source>
</evidence>
<keyword evidence="2" id="KW-0732">Signal</keyword>